<dbReference type="PANTHER" id="PTHR23502:SF23">
    <property type="entry name" value="FLUCONAZOLE RESISTANCE PROTEIN 1"/>
    <property type="match status" value="1"/>
</dbReference>
<evidence type="ECO:0000259" key="6">
    <source>
        <dbReference type="PROSITE" id="PS50850"/>
    </source>
</evidence>
<proteinExistence type="predicted"/>
<dbReference type="PANTHER" id="PTHR23502">
    <property type="entry name" value="MAJOR FACILITATOR SUPERFAMILY"/>
    <property type="match status" value="1"/>
</dbReference>
<dbReference type="InterPro" id="IPR011701">
    <property type="entry name" value="MFS"/>
</dbReference>
<reference evidence="7 8" key="1">
    <citation type="journal article" date="2007" name="Proc. Natl. Acad. Sci. U.S.A.">
        <title>Independent sorting-out of thousands of duplicated gene pairs in two yeast species descended from a whole-genome duplication.</title>
        <authorList>
            <person name="Scannell D.R."/>
            <person name="Frank A.C."/>
            <person name="Conant G.C."/>
            <person name="Byrne K.P."/>
            <person name="Woolfit M."/>
            <person name="Wolfe K.H."/>
        </authorList>
    </citation>
    <scope>NUCLEOTIDE SEQUENCE [LARGE SCALE GENOMIC DNA]</scope>
    <source>
        <strain evidence="8">ATCC 22028 / DSM 70294 / BCRC 21397 / CBS 2163 / NBRC 10782 / NRRL Y-8283 / UCD 57-17</strain>
    </source>
</reference>
<dbReference type="OMA" id="AYLATCY"/>
<evidence type="ECO:0000256" key="1">
    <source>
        <dbReference type="ARBA" id="ARBA00004141"/>
    </source>
</evidence>
<dbReference type="InParanoid" id="A7TSH3"/>
<comment type="subcellular location">
    <subcellularLocation>
        <location evidence="1">Membrane</location>
        <topology evidence="1">Multi-pass membrane protein</topology>
    </subcellularLocation>
</comment>
<dbReference type="GO" id="GO:0015244">
    <property type="term" value="F:fluconazole transmembrane transporter activity"/>
    <property type="evidence" value="ECO:0007669"/>
    <property type="project" value="TreeGrafter"/>
</dbReference>
<feature type="transmembrane region" description="Helical" evidence="5">
    <location>
        <begin position="358"/>
        <end position="379"/>
    </location>
</feature>
<feature type="transmembrane region" description="Helical" evidence="5">
    <location>
        <begin position="44"/>
        <end position="68"/>
    </location>
</feature>
<dbReference type="EMBL" id="DS480511">
    <property type="protein sequence ID" value="EDO14789.1"/>
    <property type="molecule type" value="Genomic_DNA"/>
</dbReference>
<dbReference type="RefSeq" id="XP_001642647.1">
    <property type="nucleotide sequence ID" value="XM_001642597.1"/>
</dbReference>
<evidence type="ECO:0000256" key="4">
    <source>
        <dbReference type="ARBA" id="ARBA00023136"/>
    </source>
</evidence>
<feature type="domain" description="Major facilitator superfamily (MFS) profile" evidence="6">
    <location>
        <begin position="13"/>
        <end position="450"/>
    </location>
</feature>
<name>A7TSH3_VANPO</name>
<feature type="transmembrane region" description="Helical" evidence="5">
    <location>
        <begin position="12"/>
        <end position="32"/>
    </location>
</feature>
<keyword evidence="8" id="KW-1185">Reference proteome</keyword>
<keyword evidence="3 5" id="KW-1133">Transmembrane helix</keyword>
<gene>
    <name evidence="7" type="ORF">Kpol_358p7</name>
</gene>
<feature type="transmembrane region" description="Helical" evidence="5">
    <location>
        <begin position="105"/>
        <end position="127"/>
    </location>
</feature>
<evidence type="ECO:0000313" key="8">
    <source>
        <dbReference type="Proteomes" id="UP000000267"/>
    </source>
</evidence>
<dbReference type="FunFam" id="1.20.1250.20:FF:000011">
    <property type="entry name" value="MFS multidrug transporter, putative"/>
    <property type="match status" value="1"/>
</dbReference>
<keyword evidence="2 5" id="KW-0812">Transmembrane</keyword>
<accession>A7TSH3</accession>
<feature type="transmembrane region" description="Helical" evidence="5">
    <location>
        <begin position="80"/>
        <end position="99"/>
    </location>
</feature>
<feature type="transmembrane region" description="Helical" evidence="5">
    <location>
        <begin position="326"/>
        <end position="352"/>
    </location>
</feature>
<dbReference type="Pfam" id="PF07690">
    <property type="entry name" value="MFS_1"/>
    <property type="match status" value="1"/>
</dbReference>
<dbReference type="HOGENOM" id="CLU_008455_11_1_1"/>
<dbReference type="Gene3D" id="1.20.1250.20">
    <property type="entry name" value="MFS general substrate transporter like domains"/>
    <property type="match status" value="1"/>
</dbReference>
<dbReference type="GO" id="GO:0005886">
    <property type="term" value="C:plasma membrane"/>
    <property type="evidence" value="ECO:0007669"/>
    <property type="project" value="TreeGrafter"/>
</dbReference>
<dbReference type="eggNOG" id="KOG0255">
    <property type="taxonomic scope" value="Eukaryota"/>
</dbReference>
<dbReference type="CDD" id="cd17323">
    <property type="entry name" value="MFS_Tpo1_MDR_like"/>
    <property type="match status" value="1"/>
</dbReference>
<evidence type="ECO:0000313" key="7">
    <source>
        <dbReference type="EMBL" id="EDO14789.1"/>
    </source>
</evidence>
<dbReference type="KEGG" id="vpo:Kpol_358p7"/>
<feature type="transmembrane region" description="Helical" evidence="5">
    <location>
        <begin position="286"/>
        <end position="305"/>
    </location>
</feature>
<dbReference type="PROSITE" id="PS50850">
    <property type="entry name" value="MFS"/>
    <property type="match status" value="1"/>
</dbReference>
<feature type="transmembrane region" description="Helical" evidence="5">
    <location>
        <begin position="169"/>
        <end position="190"/>
    </location>
</feature>
<dbReference type="OrthoDB" id="3357846at2759"/>
<dbReference type="AlphaFoldDB" id="A7TSH3"/>
<organism evidence="8">
    <name type="scientific">Vanderwaltozyma polyspora (strain ATCC 22028 / DSM 70294 / BCRC 21397 / CBS 2163 / NBRC 10782 / NRRL Y-8283 / UCD 57-17)</name>
    <name type="common">Kluyveromyces polysporus</name>
    <dbReference type="NCBI Taxonomy" id="436907"/>
    <lineage>
        <taxon>Eukaryota</taxon>
        <taxon>Fungi</taxon>
        <taxon>Dikarya</taxon>
        <taxon>Ascomycota</taxon>
        <taxon>Saccharomycotina</taxon>
        <taxon>Saccharomycetes</taxon>
        <taxon>Saccharomycetales</taxon>
        <taxon>Saccharomycetaceae</taxon>
        <taxon>Vanderwaltozyma</taxon>
    </lineage>
</organism>
<evidence type="ECO:0000256" key="2">
    <source>
        <dbReference type="ARBA" id="ARBA00022692"/>
    </source>
</evidence>
<feature type="transmembrane region" description="Helical" evidence="5">
    <location>
        <begin position="139"/>
        <end position="157"/>
    </location>
</feature>
<evidence type="ECO:0000256" key="5">
    <source>
        <dbReference type="SAM" id="Phobius"/>
    </source>
</evidence>
<dbReference type="SUPFAM" id="SSF103473">
    <property type="entry name" value="MFS general substrate transporter"/>
    <property type="match status" value="1"/>
</dbReference>
<feature type="transmembrane region" description="Helical" evidence="5">
    <location>
        <begin position="246"/>
        <end position="266"/>
    </location>
</feature>
<dbReference type="GO" id="GO:1990961">
    <property type="term" value="P:xenobiotic detoxification by transmembrane export across the plasma membrane"/>
    <property type="evidence" value="ECO:0007669"/>
    <property type="project" value="TreeGrafter"/>
</dbReference>
<dbReference type="PhylomeDB" id="A7TSH3"/>
<dbReference type="GeneID" id="5542814"/>
<keyword evidence="4 5" id="KW-0472">Membrane</keyword>
<dbReference type="InterPro" id="IPR036259">
    <property type="entry name" value="MFS_trans_sf"/>
</dbReference>
<feature type="transmembrane region" description="Helical" evidence="5">
    <location>
        <begin position="421"/>
        <end position="441"/>
    </location>
</feature>
<sequence length="455" mass="51359">MPLNWSVPKKAIMMIQITLLTMFTYMGSSIYTPGQDAIQEEFKIGHVAATLNLSVYVIGYGIGPIFFSPLSEFATLGRQNIYIITLFCFCMLQIGTATVDNLGGMVVIRFLSGIFCSPSLATGGATISDMISVENVSTLLVIWAAGSFASPVLAPLLGAAMLEAKGWRWIFWLLLWMCTAIFILMIFFFPETHHDNILVRRARRLRKETGDNRYYALAEKNESVMDFKSFISYAIKKPFKLIIREPIILAFDIYTALCYGIFYLFFEAFPIVFVGIYNFTPVELGLSFMGFQVGDVLSYAIYLLFEKKYIKPKFKNNTFVPEDLMVLAMFVSWTLPLSMFFFGWTAGIHWILPMVAEILFDINTFNIYQITFSYLALSYPRHVASVFAGNGLFRALFAAGFPLFGQTMYNNLGSEKYPIGWGSSILGFLSIGVSLIPFLIYKYGAHLRGKSNFSN</sequence>
<protein>
    <recommendedName>
        <fullName evidence="6">Major facilitator superfamily (MFS) profile domain-containing protein</fullName>
    </recommendedName>
</protein>
<dbReference type="InterPro" id="IPR020846">
    <property type="entry name" value="MFS_dom"/>
</dbReference>
<evidence type="ECO:0000256" key="3">
    <source>
        <dbReference type="ARBA" id="ARBA00022989"/>
    </source>
</evidence>
<dbReference type="Proteomes" id="UP000000267">
    <property type="component" value="Unassembled WGS sequence"/>
</dbReference>
<feature type="transmembrane region" description="Helical" evidence="5">
    <location>
        <begin position="391"/>
        <end position="409"/>
    </location>
</feature>